<dbReference type="EMBL" id="SNUZ01000012">
    <property type="protein sequence ID" value="MCL3788186.1"/>
    <property type="molecule type" value="Genomic_DNA"/>
</dbReference>
<organism evidence="2 3">
    <name type="scientific">Ruminococcus bromii</name>
    <dbReference type="NCBI Taxonomy" id="40518"/>
    <lineage>
        <taxon>Bacteria</taxon>
        <taxon>Bacillati</taxon>
        <taxon>Bacillota</taxon>
        <taxon>Clostridia</taxon>
        <taxon>Eubacteriales</taxon>
        <taxon>Oscillospiraceae</taxon>
        <taxon>Ruminococcus</taxon>
    </lineage>
</organism>
<comment type="caution">
    <text evidence="2">The sequence shown here is derived from an EMBL/GenBank/DDBJ whole genome shotgun (WGS) entry which is preliminary data.</text>
</comment>
<evidence type="ECO:0008006" key="4">
    <source>
        <dbReference type="Google" id="ProtNLM"/>
    </source>
</evidence>
<feature type="coiled-coil region" evidence="1">
    <location>
        <begin position="6"/>
        <end position="52"/>
    </location>
</feature>
<accession>A0ABT0NIV6</accession>
<dbReference type="Proteomes" id="UP001056693">
    <property type="component" value="Unassembled WGS sequence"/>
</dbReference>
<name>A0ABT0NIV6_9FIRM</name>
<gene>
    <name evidence="2" type="ORF">E2N93_09260</name>
</gene>
<proteinExistence type="predicted"/>
<reference evidence="2 3" key="1">
    <citation type="submission" date="2019-03" db="EMBL/GenBank/DDBJ databases">
        <authorList>
            <person name="Molinero N."/>
            <person name="Sanchez B."/>
            <person name="Walker A."/>
            <person name="Duncan S."/>
            <person name="Delgado S."/>
            <person name="Margolles A."/>
        </authorList>
    </citation>
    <scope>NUCLEOTIDE SEQUENCE [LARGE SCALE GENOMIC DNA]</scope>
    <source>
        <strain evidence="2 3">IPLA60002</strain>
    </source>
</reference>
<evidence type="ECO:0000313" key="3">
    <source>
        <dbReference type="Proteomes" id="UP001056693"/>
    </source>
</evidence>
<keyword evidence="3" id="KW-1185">Reference proteome</keyword>
<dbReference type="RefSeq" id="WP_249377090.1">
    <property type="nucleotide sequence ID" value="NZ_SNUZ01000012.1"/>
</dbReference>
<keyword evidence="1" id="KW-0175">Coiled coil</keyword>
<evidence type="ECO:0000313" key="2">
    <source>
        <dbReference type="EMBL" id="MCL3788186.1"/>
    </source>
</evidence>
<sequence length="88" mass="10138">MRTTTNEKLEKVISDIENTKSEIEKSKEKIKKLNAQKKKLELQIEKEKHNELCSVLSDYGIKSVNDFQDFLEKYTSEASADENANGEN</sequence>
<evidence type="ECO:0000256" key="1">
    <source>
        <dbReference type="SAM" id="Coils"/>
    </source>
</evidence>
<protein>
    <recommendedName>
        <fullName evidence="4">DUF4315 family protein</fullName>
    </recommendedName>
</protein>